<organism evidence="2 3">
    <name type="scientific">Sodiomyces alkalinus (strain CBS 110278 / VKM F-3762 / F11)</name>
    <name type="common">Alkaliphilic filamentous fungus</name>
    <dbReference type="NCBI Taxonomy" id="1314773"/>
    <lineage>
        <taxon>Eukaryota</taxon>
        <taxon>Fungi</taxon>
        <taxon>Dikarya</taxon>
        <taxon>Ascomycota</taxon>
        <taxon>Pezizomycotina</taxon>
        <taxon>Sordariomycetes</taxon>
        <taxon>Hypocreomycetidae</taxon>
        <taxon>Glomerellales</taxon>
        <taxon>Plectosphaerellaceae</taxon>
        <taxon>Sodiomyces</taxon>
    </lineage>
</organism>
<feature type="compositionally biased region" description="Basic and acidic residues" evidence="1">
    <location>
        <begin position="44"/>
        <end position="56"/>
    </location>
</feature>
<evidence type="ECO:0000256" key="1">
    <source>
        <dbReference type="SAM" id="MobiDB-lite"/>
    </source>
</evidence>
<feature type="compositionally biased region" description="Acidic residues" evidence="1">
    <location>
        <begin position="57"/>
        <end position="69"/>
    </location>
</feature>
<evidence type="ECO:0008006" key="4">
    <source>
        <dbReference type="Google" id="ProtNLM"/>
    </source>
</evidence>
<dbReference type="OrthoDB" id="4357148at2759"/>
<accession>A0A3N2Q8N4</accession>
<keyword evidence="3" id="KW-1185">Reference proteome</keyword>
<evidence type="ECO:0000313" key="2">
    <source>
        <dbReference type="EMBL" id="ROT43141.1"/>
    </source>
</evidence>
<name>A0A3N2Q8N4_SODAK</name>
<dbReference type="RefSeq" id="XP_028470947.1">
    <property type="nucleotide sequence ID" value="XM_028613332.1"/>
</dbReference>
<evidence type="ECO:0000313" key="3">
    <source>
        <dbReference type="Proteomes" id="UP000272025"/>
    </source>
</evidence>
<dbReference type="EMBL" id="ML119051">
    <property type="protein sequence ID" value="ROT43141.1"/>
    <property type="molecule type" value="Genomic_DNA"/>
</dbReference>
<feature type="compositionally biased region" description="Polar residues" evidence="1">
    <location>
        <begin position="27"/>
        <end position="41"/>
    </location>
</feature>
<dbReference type="AlphaFoldDB" id="A0A3N2Q8N4"/>
<feature type="region of interest" description="Disordered" evidence="1">
    <location>
        <begin position="1"/>
        <end position="100"/>
    </location>
</feature>
<dbReference type="GeneID" id="39581810"/>
<sequence length="100" mass="11010">MSKNAWQQSDEDPGAPLPSGAPEGQVQDDSYATGANESVPVQSDDAKVEEPIKTELADTDQQLEQDEREAVDKSNIIQEGLRHAKPRGTYKEPDNQDLME</sequence>
<gene>
    <name evidence="2" type="ORF">SODALDRAFT_347939</name>
</gene>
<protein>
    <recommendedName>
        <fullName evidence="4">Histone chaperone domain-containing protein</fullName>
    </recommendedName>
</protein>
<proteinExistence type="predicted"/>
<dbReference type="Proteomes" id="UP000272025">
    <property type="component" value="Unassembled WGS sequence"/>
</dbReference>
<reference evidence="2 3" key="1">
    <citation type="journal article" date="2018" name="Mol. Ecol.">
        <title>The obligate alkalophilic soda-lake fungus Sodiomyces alkalinus has shifted to a protein diet.</title>
        <authorList>
            <person name="Grum-Grzhimaylo A.A."/>
            <person name="Falkoski D.L."/>
            <person name="van den Heuvel J."/>
            <person name="Valero-Jimenez C.A."/>
            <person name="Min B."/>
            <person name="Choi I.G."/>
            <person name="Lipzen A."/>
            <person name="Daum C.G."/>
            <person name="Aanen D.K."/>
            <person name="Tsang A."/>
            <person name="Henrissat B."/>
            <person name="Bilanenko E.N."/>
            <person name="de Vries R.P."/>
            <person name="van Kan J.A.L."/>
            <person name="Grigoriev I.V."/>
            <person name="Debets A.J.M."/>
        </authorList>
    </citation>
    <scope>NUCLEOTIDE SEQUENCE [LARGE SCALE GENOMIC DNA]</scope>
    <source>
        <strain evidence="2 3">F11</strain>
    </source>
</reference>